<dbReference type="PRINTS" id="PR01374">
    <property type="entry name" value="TONBPROTEIN"/>
</dbReference>
<keyword evidence="7" id="KW-0812">Transmembrane</keyword>
<keyword evidence="15" id="KW-0732">Signal</keyword>
<keyword evidence="13" id="KW-0735">Signal-anchor</keyword>
<dbReference type="PROSITE" id="PS52015">
    <property type="entry name" value="TONB_CTD"/>
    <property type="match status" value="1"/>
</dbReference>
<feature type="signal peptide" evidence="15">
    <location>
        <begin position="1"/>
        <end position="29"/>
    </location>
</feature>
<organism evidence="17 18">
    <name type="scientific">Natronospira bacteriovora</name>
    <dbReference type="NCBI Taxonomy" id="3069753"/>
    <lineage>
        <taxon>Bacteria</taxon>
        <taxon>Pseudomonadati</taxon>
        <taxon>Pseudomonadota</taxon>
        <taxon>Gammaproteobacteria</taxon>
        <taxon>Natronospirales</taxon>
        <taxon>Natronospiraceae</taxon>
        <taxon>Natronospira</taxon>
    </lineage>
</organism>
<keyword evidence="5 13" id="KW-1003">Cell membrane</keyword>
<dbReference type="InterPro" id="IPR003538">
    <property type="entry name" value="TonB"/>
</dbReference>
<protein>
    <recommendedName>
        <fullName evidence="3 13">Protein TonB</fullName>
    </recommendedName>
</protein>
<comment type="function">
    <text evidence="13">Interacts with outer membrane receptor proteins that carry out high-affinity binding and energy dependent uptake into the periplasmic space of specific substrates. It could act to transduce energy from the cytoplasmic membrane to specific energy-requiring processes in the outer membrane, resulting in the release into the periplasm of ligands bound by these outer membrane proteins.</text>
</comment>
<evidence type="ECO:0000256" key="11">
    <source>
        <dbReference type="ARBA" id="ARBA00023136"/>
    </source>
</evidence>
<dbReference type="EMBL" id="JAVDDT010000012">
    <property type="protein sequence ID" value="MDQ2070860.1"/>
    <property type="molecule type" value="Genomic_DNA"/>
</dbReference>
<feature type="chain" id="PRO_5045684842" description="Protein TonB" evidence="15">
    <location>
        <begin position="30"/>
        <end position="232"/>
    </location>
</feature>
<feature type="domain" description="TonB C-terminal" evidence="16">
    <location>
        <begin position="142"/>
        <end position="232"/>
    </location>
</feature>
<keyword evidence="18" id="KW-1185">Reference proteome</keyword>
<evidence type="ECO:0000256" key="3">
    <source>
        <dbReference type="ARBA" id="ARBA00022362"/>
    </source>
</evidence>
<dbReference type="Pfam" id="PF03544">
    <property type="entry name" value="TonB_C"/>
    <property type="match status" value="1"/>
</dbReference>
<evidence type="ECO:0000256" key="7">
    <source>
        <dbReference type="ARBA" id="ARBA00022692"/>
    </source>
</evidence>
<feature type="compositionally biased region" description="Basic and acidic residues" evidence="14">
    <location>
        <begin position="70"/>
        <end position="95"/>
    </location>
</feature>
<evidence type="ECO:0000256" key="12">
    <source>
        <dbReference type="ARBA" id="ARBA00025849"/>
    </source>
</evidence>
<comment type="similarity">
    <text evidence="2 13">Belongs to the TonB family.</text>
</comment>
<feature type="compositionally biased region" description="Basic and acidic residues" evidence="14">
    <location>
        <begin position="111"/>
        <end position="127"/>
    </location>
</feature>
<evidence type="ECO:0000313" key="18">
    <source>
        <dbReference type="Proteomes" id="UP001239019"/>
    </source>
</evidence>
<dbReference type="PANTHER" id="PTHR33446">
    <property type="entry name" value="PROTEIN TONB-RELATED"/>
    <property type="match status" value="1"/>
</dbReference>
<evidence type="ECO:0000256" key="5">
    <source>
        <dbReference type="ARBA" id="ARBA00022475"/>
    </source>
</evidence>
<evidence type="ECO:0000256" key="9">
    <source>
        <dbReference type="ARBA" id="ARBA00022927"/>
    </source>
</evidence>
<evidence type="ECO:0000256" key="4">
    <source>
        <dbReference type="ARBA" id="ARBA00022448"/>
    </source>
</evidence>
<comment type="caution">
    <text evidence="17">The sequence shown here is derived from an EMBL/GenBank/DDBJ whole genome shotgun (WGS) entry which is preliminary data.</text>
</comment>
<keyword evidence="4 13" id="KW-0813">Transport</keyword>
<dbReference type="SUPFAM" id="SSF74653">
    <property type="entry name" value="TolA/TonB C-terminal domain"/>
    <property type="match status" value="1"/>
</dbReference>
<keyword evidence="8" id="KW-0677">Repeat</keyword>
<name>A0ABU0WD60_9GAMM</name>
<evidence type="ECO:0000256" key="15">
    <source>
        <dbReference type="SAM" id="SignalP"/>
    </source>
</evidence>
<evidence type="ECO:0000256" key="6">
    <source>
        <dbReference type="ARBA" id="ARBA00022519"/>
    </source>
</evidence>
<dbReference type="InterPro" id="IPR006260">
    <property type="entry name" value="TonB/TolA_C"/>
</dbReference>
<gene>
    <name evidence="17" type="ORF">RBH19_13360</name>
</gene>
<evidence type="ECO:0000256" key="1">
    <source>
        <dbReference type="ARBA" id="ARBA00004383"/>
    </source>
</evidence>
<feature type="region of interest" description="Disordered" evidence="14">
    <location>
        <begin position="31"/>
        <end position="142"/>
    </location>
</feature>
<evidence type="ECO:0000313" key="17">
    <source>
        <dbReference type="EMBL" id="MDQ2070860.1"/>
    </source>
</evidence>
<accession>A0ABU0WD60</accession>
<keyword evidence="10" id="KW-1133">Transmembrane helix</keyword>
<evidence type="ECO:0000256" key="8">
    <source>
        <dbReference type="ARBA" id="ARBA00022737"/>
    </source>
</evidence>
<sequence>MTHRTFRLTTAPVLLTAAIAFSLSLSAAAAVEPEEEEERQERSEQRRSSGASTDLGSYRVGAPGSGGLRGIERRSGERERPSVDRESLRLDRSDFALEPAFGSSGNAPLEMDIRPSRDDRSDRRVVDEAPGASRTPAASTDVQNRELQPVLIEAPRYPGQAYRNRIEGFAIVEFTVGTDGKTRNVRVLESSPGTVFDNSAQRAVERWEFQPRIVNGRAVETTLTETIDFTID</sequence>
<evidence type="ECO:0000256" key="10">
    <source>
        <dbReference type="ARBA" id="ARBA00022989"/>
    </source>
</evidence>
<evidence type="ECO:0000256" key="14">
    <source>
        <dbReference type="SAM" id="MobiDB-lite"/>
    </source>
</evidence>
<keyword evidence="9 13" id="KW-0653">Protein transport</keyword>
<evidence type="ECO:0000259" key="16">
    <source>
        <dbReference type="PROSITE" id="PS52015"/>
    </source>
</evidence>
<proteinExistence type="inferred from homology"/>
<keyword evidence="11" id="KW-0472">Membrane</keyword>
<evidence type="ECO:0000256" key="2">
    <source>
        <dbReference type="ARBA" id="ARBA00006555"/>
    </source>
</evidence>
<comment type="subunit">
    <text evidence="12">Homodimer. Forms a complex with the accessory proteins ExbB and ExbD.</text>
</comment>
<reference evidence="17 18" key="1">
    <citation type="submission" date="2023-08" db="EMBL/GenBank/DDBJ databases">
        <title>Whole-genome sequencing of halo(alkali)philic microorganisms from hypersaline lakes.</title>
        <authorList>
            <person name="Sorokin D.Y."/>
            <person name="Abbas B."/>
            <person name="Merkel A.Y."/>
        </authorList>
    </citation>
    <scope>NUCLEOTIDE SEQUENCE [LARGE SCALE GENOMIC DNA]</scope>
    <source>
        <strain evidence="17 18">AB-CW4</strain>
    </source>
</reference>
<evidence type="ECO:0000256" key="13">
    <source>
        <dbReference type="RuleBase" id="RU362123"/>
    </source>
</evidence>
<dbReference type="NCBIfam" id="TIGR01352">
    <property type="entry name" value="tonB_Cterm"/>
    <property type="match status" value="1"/>
</dbReference>
<dbReference type="InterPro" id="IPR037682">
    <property type="entry name" value="TonB_C"/>
</dbReference>
<comment type="subcellular location">
    <subcellularLocation>
        <location evidence="1 13">Cell inner membrane</location>
        <topology evidence="1 13">Single-pass membrane protein</topology>
        <orientation evidence="1 13">Periplasmic side</orientation>
    </subcellularLocation>
</comment>
<dbReference type="RefSeq" id="WP_306729357.1">
    <property type="nucleotide sequence ID" value="NZ_JAVDDT010000012.1"/>
</dbReference>
<dbReference type="PANTHER" id="PTHR33446:SF8">
    <property type="entry name" value="PROTEIN TONB"/>
    <property type="match status" value="1"/>
</dbReference>
<dbReference type="InterPro" id="IPR051045">
    <property type="entry name" value="TonB-dependent_transducer"/>
</dbReference>
<dbReference type="Gene3D" id="3.30.1150.10">
    <property type="match status" value="1"/>
</dbReference>
<dbReference type="Proteomes" id="UP001239019">
    <property type="component" value="Unassembled WGS sequence"/>
</dbReference>
<keyword evidence="6 13" id="KW-0997">Cell inner membrane</keyword>